<dbReference type="GO" id="GO:0003677">
    <property type="term" value="F:DNA binding"/>
    <property type="evidence" value="ECO:0007669"/>
    <property type="project" value="InterPro"/>
</dbReference>
<dbReference type="Gene3D" id="1.10.260.40">
    <property type="entry name" value="lambda repressor-like DNA-binding domains"/>
    <property type="match status" value="1"/>
</dbReference>
<evidence type="ECO:0000259" key="1">
    <source>
        <dbReference type="PROSITE" id="PS50943"/>
    </source>
</evidence>
<dbReference type="SMART" id="SM00530">
    <property type="entry name" value="HTH_XRE"/>
    <property type="match status" value="1"/>
</dbReference>
<dbReference type="Proteomes" id="UP000824105">
    <property type="component" value="Unassembled WGS sequence"/>
</dbReference>
<gene>
    <name evidence="2" type="ORF">H9724_01510</name>
</gene>
<reference evidence="2" key="2">
    <citation type="submission" date="2021-04" db="EMBL/GenBank/DDBJ databases">
        <authorList>
            <person name="Gilroy R."/>
        </authorList>
    </citation>
    <scope>NUCLEOTIDE SEQUENCE</scope>
    <source>
        <strain evidence="2">CHK188-11489</strain>
    </source>
</reference>
<dbReference type="InterPro" id="IPR010982">
    <property type="entry name" value="Lambda_DNA-bd_dom_sf"/>
</dbReference>
<dbReference type="SUPFAM" id="SSF47413">
    <property type="entry name" value="lambda repressor-like DNA-binding domains"/>
    <property type="match status" value="1"/>
</dbReference>
<feature type="domain" description="HTH cro/C1-type" evidence="1">
    <location>
        <begin position="8"/>
        <end position="62"/>
    </location>
</feature>
<dbReference type="PANTHER" id="PTHR33516:SF2">
    <property type="entry name" value="LEXA REPRESSOR-RELATED"/>
    <property type="match status" value="1"/>
</dbReference>
<comment type="caution">
    <text evidence="2">The sequence shown here is derived from an EMBL/GenBank/DDBJ whole genome shotgun (WGS) entry which is preliminary data.</text>
</comment>
<dbReference type="SUPFAM" id="SSF51306">
    <property type="entry name" value="LexA/Signal peptidase"/>
    <property type="match status" value="1"/>
</dbReference>
<dbReference type="EMBL" id="DXBF01000011">
    <property type="protein sequence ID" value="HIZ61435.1"/>
    <property type="molecule type" value="Genomic_DNA"/>
</dbReference>
<dbReference type="AlphaFoldDB" id="A0A9D2FJ90"/>
<dbReference type="PROSITE" id="PS50943">
    <property type="entry name" value="HTH_CROC1"/>
    <property type="match status" value="1"/>
</dbReference>
<dbReference type="Pfam" id="PF01381">
    <property type="entry name" value="HTH_3"/>
    <property type="match status" value="1"/>
</dbReference>
<evidence type="ECO:0000313" key="3">
    <source>
        <dbReference type="Proteomes" id="UP000824105"/>
    </source>
</evidence>
<organism evidence="2 3">
    <name type="scientific">Candidatus Gemmiger avistercoris</name>
    <dbReference type="NCBI Taxonomy" id="2838606"/>
    <lineage>
        <taxon>Bacteria</taxon>
        <taxon>Bacillati</taxon>
        <taxon>Bacillota</taxon>
        <taxon>Clostridia</taxon>
        <taxon>Eubacteriales</taxon>
        <taxon>Gemmiger</taxon>
    </lineage>
</organism>
<dbReference type="InterPro" id="IPR050077">
    <property type="entry name" value="LexA_repressor"/>
</dbReference>
<proteinExistence type="predicted"/>
<dbReference type="CDD" id="cd06529">
    <property type="entry name" value="S24_LexA-like"/>
    <property type="match status" value="1"/>
</dbReference>
<dbReference type="CDD" id="cd00093">
    <property type="entry name" value="HTH_XRE"/>
    <property type="match status" value="1"/>
</dbReference>
<dbReference type="Gene3D" id="2.10.109.10">
    <property type="entry name" value="Umud Fragment, subunit A"/>
    <property type="match status" value="1"/>
</dbReference>
<accession>A0A9D2FJ90</accession>
<evidence type="ECO:0000313" key="2">
    <source>
        <dbReference type="EMBL" id="HIZ61435.1"/>
    </source>
</evidence>
<dbReference type="InterPro" id="IPR001387">
    <property type="entry name" value="Cro/C1-type_HTH"/>
</dbReference>
<dbReference type="PANTHER" id="PTHR33516">
    <property type="entry name" value="LEXA REPRESSOR"/>
    <property type="match status" value="1"/>
</dbReference>
<reference evidence="2" key="1">
    <citation type="journal article" date="2021" name="PeerJ">
        <title>Extensive microbial diversity within the chicken gut microbiome revealed by metagenomics and culture.</title>
        <authorList>
            <person name="Gilroy R."/>
            <person name="Ravi A."/>
            <person name="Getino M."/>
            <person name="Pursley I."/>
            <person name="Horton D.L."/>
            <person name="Alikhan N.F."/>
            <person name="Baker D."/>
            <person name="Gharbi K."/>
            <person name="Hall N."/>
            <person name="Watson M."/>
            <person name="Adriaenssens E.M."/>
            <person name="Foster-Nyarko E."/>
            <person name="Jarju S."/>
            <person name="Secka A."/>
            <person name="Antonio M."/>
            <person name="Oren A."/>
            <person name="Chaudhuri R.R."/>
            <person name="La Ragione R."/>
            <person name="Hildebrand F."/>
            <person name="Pallen M.J."/>
        </authorList>
    </citation>
    <scope>NUCLEOTIDE SEQUENCE</scope>
    <source>
        <strain evidence="2">CHK188-11489</strain>
    </source>
</reference>
<dbReference type="InterPro" id="IPR039418">
    <property type="entry name" value="LexA-like"/>
</dbReference>
<name>A0A9D2FJ90_9FIRM</name>
<dbReference type="InterPro" id="IPR015927">
    <property type="entry name" value="Peptidase_S24_S26A/B/C"/>
</dbReference>
<sequence length="213" mass="23674">MADFASVIRRLRIERGITQEQLASMLKISRSTIGMYETGSREPDFETCEAIADIFNVDMDYLLGRSNVERKEPVAPAQSVPPGFSPMPDMDTVPLVGRIACGEPITAEENLEGYVSVPSAWRATFTLECEGDSMEPTIHDGDLVAIRKDVRIENGQIAAVRIGDEATLKHLYLHDDYIELRPENPTYASIIRRKEEMNDVSIEGKAVGLCRGL</sequence>
<dbReference type="Pfam" id="PF00717">
    <property type="entry name" value="Peptidase_S24"/>
    <property type="match status" value="1"/>
</dbReference>
<protein>
    <submittedName>
        <fullName evidence="2">Helix-turn-helix domain-containing protein</fullName>
    </submittedName>
</protein>
<dbReference type="InterPro" id="IPR036286">
    <property type="entry name" value="LexA/Signal_pep-like_sf"/>
</dbReference>